<keyword evidence="6" id="KW-1185">Reference proteome</keyword>
<dbReference type="CDD" id="cd02208">
    <property type="entry name" value="cupin_RmlC-like"/>
    <property type="match status" value="1"/>
</dbReference>
<protein>
    <submittedName>
        <fullName evidence="5">AraC family transcriptional regulator</fullName>
    </submittedName>
</protein>
<gene>
    <name evidence="5" type="ORF">D7M11_30255</name>
</gene>
<comment type="caution">
    <text evidence="5">The sequence shown here is derived from an EMBL/GenBank/DDBJ whole genome shotgun (WGS) entry which is preliminary data.</text>
</comment>
<dbReference type="SMART" id="SM00342">
    <property type="entry name" value="HTH_ARAC"/>
    <property type="match status" value="1"/>
</dbReference>
<dbReference type="GO" id="GO:0043565">
    <property type="term" value="F:sequence-specific DNA binding"/>
    <property type="evidence" value="ECO:0007669"/>
    <property type="project" value="InterPro"/>
</dbReference>
<keyword evidence="2" id="KW-0238">DNA-binding</keyword>
<keyword evidence="3" id="KW-0804">Transcription</keyword>
<dbReference type="Pfam" id="PF12833">
    <property type="entry name" value="HTH_18"/>
    <property type="match status" value="1"/>
</dbReference>
<dbReference type="InterPro" id="IPR014710">
    <property type="entry name" value="RmlC-like_jellyroll"/>
</dbReference>
<dbReference type="InterPro" id="IPR003313">
    <property type="entry name" value="AraC-bd"/>
</dbReference>
<dbReference type="PRINTS" id="PR00032">
    <property type="entry name" value="HTHARAC"/>
</dbReference>
<dbReference type="Gene3D" id="1.10.10.60">
    <property type="entry name" value="Homeodomain-like"/>
    <property type="match status" value="2"/>
</dbReference>
<name>A0A3B0BAR9_9BACL</name>
<evidence type="ECO:0000313" key="6">
    <source>
        <dbReference type="Proteomes" id="UP000282311"/>
    </source>
</evidence>
<proteinExistence type="predicted"/>
<dbReference type="SUPFAM" id="SSF46689">
    <property type="entry name" value="Homeodomain-like"/>
    <property type="match status" value="1"/>
</dbReference>
<dbReference type="EMBL" id="RBAH01000031">
    <property type="protein sequence ID" value="RKN70555.1"/>
    <property type="molecule type" value="Genomic_DNA"/>
</dbReference>
<dbReference type="Gene3D" id="2.60.120.10">
    <property type="entry name" value="Jelly Rolls"/>
    <property type="match status" value="1"/>
</dbReference>
<accession>A0A3B0BAR9</accession>
<dbReference type="GO" id="GO:0003700">
    <property type="term" value="F:DNA-binding transcription factor activity"/>
    <property type="evidence" value="ECO:0007669"/>
    <property type="project" value="InterPro"/>
</dbReference>
<evidence type="ECO:0000313" key="5">
    <source>
        <dbReference type="EMBL" id="RKN70555.1"/>
    </source>
</evidence>
<dbReference type="PROSITE" id="PS01124">
    <property type="entry name" value="HTH_ARAC_FAMILY_2"/>
    <property type="match status" value="1"/>
</dbReference>
<keyword evidence="1" id="KW-0805">Transcription regulation</keyword>
<dbReference type="Proteomes" id="UP000282311">
    <property type="component" value="Unassembled WGS sequence"/>
</dbReference>
<dbReference type="PANTHER" id="PTHR43280">
    <property type="entry name" value="ARAC-FAMILY TRANSCRIPTIONAL REGULATOR"/>
    <property type="match status" value="1"/>
</dbReference>
<organism evidence="5 6">
    <name type="scientific">Paenibacillus ginsengarvi</name>
    <dbReference type="NCBI Taxonomy" id="400777"/>
    <lineage>
        <taxon>Bacteria</taxon>
        <taxon>Bacillati</taxon>
        <taxon>Bacillota</taxon>
        <taxon>Bacilli</taxon>
        <taxon>Bacillales</taxon>
        <taxon>Paenibacillaceae</taxon>
        <taxon>Paenibacillus</taxon>
    </lineage>
</organism>
<evidence type="ECO:0000256" key="3">
    <source>
        <dbReference type="ARBA" id="ARBA00023163"/>
    </source>
</evidence>
<dbReference type="PROSITE" id="PS00041">
    <property type="entry name" value="HTH_ARAC_FAMILY_1"/>
    <property type="match status" value="1"/>
</dbReference>
<dbReference type="InterPro" id="IPR020449">
    <property type="entry name" value="Tscrpt_reg_AraC-type_HTH"/>
</dbReference>
<evidence type="ECO:0000256" key="1">
    <source>
        <dbReference type="ARBA" id="ARBA00023015"/>
    </source>
</evidence>
<dbReference type="SUPFAM" id="SSF51215">
    <property type="entry name" value="Regulatory protein AraC"/>
    <property type="match status" value="1"/>
</dbReference>
<evidence type="ECO:0000259" key="4">
    <source>
        <dbReference type="PROSITE" id="PS01124"/>
    </source>
</evidence>
<dbReference type="Pfam" id="PF02311">
    <property type="entry name" value="AraC_binding"/>
    <property type="match status" value="1"/>
</dbReference>
<dbReference type="InterPro" id="IPR037923">
    <property type="entry name" value="HTH-like"/>
</dbReference>
<dbReference type="InterPro" id="IPR009057">
    <property type="entry name" value="Homeodomain-like_sf"/>
</dbReference>
<dbReference type="InterPro" id="IPR018060">
    <property type="entry name" value="HTH_AraC"/>
</dbReference>
<evidence type="ECO:0000256" key="2">
    <source>
        <dbReference type="ARBA" id="ARBA00023125"/>
    </source>
</evidence>
<dbReference type="OrthoDB" id="1975977at2"/>
<dbReference type="InterPro" id="IPR018062">
    <property type="entry name" value="HTH_AraC-typ_CS"/>
</dbReference>
<sequence length="301" mass="34370">MSMEISISNSSHTLQVVGCQFGVKSADWSYPRHHHHLFELCYCWEGTGELTVSEETIVLRAGELLLLKPGIKHHSRNRSADRYAFFNIHFQIDDKEVYAHLTAAPYRYLDRDRIQRTRLPAYFREMEGLLSKELLQSGPPLTSPDSDHRFAIQLSYRNRLFFQGHILLIIQEVLSLLLPLEPEPAAELPLHAGSVLQIDAAHAIEASLQNTGCVKGAVNGIAKEQNLSRSQCYKIFTHVYGMSPRQYLTQIKLNQAKQLLLDSELTVEAISRKLGFATISHFSRQFKRWTGSSPNQFRPQR</sequence>
<dbReference type="PANTHER" id="PTHR43280:SF2">
    <property type="entry name" value="HTH-TYPE TRANSCRIPTIONAL REGULATOR EXSA"/>
    <property type="match status" value="1"/>
</dbReference>
<reference evidence="5 6" key="1">
    <citation type="journal article" date="2007" name="Int. J. Syst. Evol. Microbiol.">
        <title>Paenibacillus ginsengarvi sp. nov., isolated from soil from ginseng cultivation.</title>
        <authorList>
            <person name="Yoon M.H."/>
            <person name="Ten L.N."/>
            <person name="Im W.T."/>
        </authorList>
    </citation>
    <scope>NUCLEOTIDE SEQUENCE [LARGE SCALE GENOMIC DNA]</scope>
    <source>
        <strain evidence="5 6">KCTC 13059</strain>
    </source>
</reference>
<dbReference type="AlphaFoldDB" id="A0A3B0BAR9"/>
<feature type="domain" description="HTH araC/xylS-type" evidence="4">
    <location>
        <begin position="198"/>
        <end position="300"/>
    </location>
</feature>